<feature type="signal peptide" evidence="1">
    <location>
        <begin position="1"/>
        <end position="19"/>
    </location>
</feature>
<evidence type="ECO:0000313" key="2">
    <source>
        <dbReference type="EMBL" id="EPQ65205.1"/>
    </source>
</evidence>
<accession>A0A656KKK6</accession>
<keyword evidence="1" id="KW-0732">Signal</keyword>
<name>A0A656KKK6_BLUGR</name>
<evidence type="ECO:0000256" key="1">
    <source>
        <dbReference type="SAM" id="SignalP"/>
    </source>
</evidence>
<reference evidence="3" key="1">
    <citation type="journal article" date="2013" name="Nat. Genet.">
        <title>The wheat powdery mildew genome shows the unique evolution of an obligate biotroph.</title>
        <authorList>
            <person name="Wicker T."/>
            <person name="Oberhaensli S."/>
            <person name="Parlange F."/>
            <person name="Buchmann J.P."/>
            <person name="Shatalina M."/>
            <person name="Roffler S."/>
            <person name="Ben-David R."/>
            <person name="Dolezel J."/>
            <person name="Simkova H."/>
            <person name="Schulze-Lefert P."/>
            <person name="Spanu P.D."/>
            <person name="Bruggmann R."/>
            <person name="Amselem J."/>
            <person name="Quesneville H."/>
            <person name="Ver Loren van Themaat E."/>
            <person name="Paape T."/>
            <person name="Shimizu K.K."/>
            <person name="Keller B."/>
        </authorList>
    </citation>
    <scope>NUCLEOTIDE SEQUENCE [LARGE SCALE GENOMIC DNA]</scope>
    <source>
        <strain evidence="3">96224</strain>
    </source>
</reference>
<dbReference type="AlphaFoldDB" id="A0A656KKK6"/>
<feature type="chain" id="PRO_5024860511" evidence="1">
    <location>
        <begin position="20"/>
        <end position="133"/>
    </location>
</feature>
<sequence length="133" mass="14939">MQLLRSALVFSLSMLSVSAINITGVFRCPGLADDVKAKEVVEKVDSITIKTEKTDWYNFEENGVKYQYHHLFMQDDPKDSKDIMIAVNEDKSLVKVSIFHGGIYSECLHIPAEDTENPKGMASKGSVSRVQRK</sequence>
<dbReference type="OrthoDB" id="3608055at2759"/>
<protein>
    <submittedName>
        <fullName evidence="2">Putative secreted effector protein</fullName>
    </submittedName>
</protein>
<organism evidence="2 3">
    <name type="scientific">Blumeria graminis f. sp. tritici 96224</name>
    <dbReference type="NCBI Taxonomy" id="1268274"/>
    <lineage>
        <taxon>Eukaryota</taxon>
        <taxon>Fungi</taxon>
        <taxon>Dikarya</taxon>
        <taxon>Ascomycota</taxon>
        <taxon>Pezizomycotina</taxon>
        <taxon>Leotiomycetes</taxon>
        <taxon>Erysiphales</taxon>
        <taxon>Erysiphaceae</taxon>
        <taxon>Blumeria</taxon>
    </lineage>
</organism>
<dbReference type="Proteomes" id="UP000053110">
    <property type="component" value="Unassembled WGS sequence"/>
</dbReference>
<dbReference type="EMBL" id="KE375034">
    <property type="protein sequence ID" value="EPQ65205.1"/>
    <property type="molecule type" value="Genomic_DNA"/>
</dbReference>
<gene>
    <name evidence="2" type="ORF">BGT96224_E5836</name>
</gene>
<proteinExistence type="predicted"/>
<evidence type="ECO:0000313" key="3">
    <source>
        <dbReference type="Proteomes" id="UP000053110"/>
    </source>
</evidence>